<feature type="region of interest" description="Disordered" evidence="1">
    <location>
        <begin position="367"/>
        <end position="386"/>
    </location>
</feature>
<feature type="compositionally biased region" description="Polar residues" evidence="1">
    <location>
        <begin position="583"/>
        <end position="600"/>
    </location>
</feature>
<name>A0A7S2RH99_9STRA</name>
<feature type="compositionally biased region" description="Polar residues" evidence="1">
    <location>
        <begin position="253"/>
        <end position="269"/>
    </location>
</feature>
<evidence type="ECO:0000256" key="1">
    <source>
        <dbReference type="SAM" id="MobiDB-lite"/>
    </source>
</evidence>
<gene>
    <name evidence="2" type="ORF">EANT1437_LOCUS6956</name>
</gene>
<feature type="region of interest" description="Disordered" evidence="1">
    <location>
        <begin position="28"/>
        <end position="50"/>
    </location>
</feature>
<evidence type="ECO:0000313" key="2">
    <source>
        <dbReference type="EMBL" id="CAD9671053.1"/>
    </source>
</evidence>
<proteinExistence type="predicted"/>
<feature type="compositionally biased region" description="Low complexity" evidence="1">
    <location>
        <begin position="238"/>
        <end position="252"/>
    </location>
</feature>
<sequence length="920" mass="101273">MNLLPFHRKSMRVQDLKQQTAIRLAQEQQRRNADDATYESSGQQPWNNAYHSHHNASAHYQSQNEYEYDSQYSGYHHQNQVGAPYRQGNEYQRGNRDGWEDGANFPAENYAPDRIAEPSNDLVSPSTTPPSTPRNRRNNKSKPSNRETKREPKNVGRNGMASPTVRTAPSFFVEDVQTNKIKQGTPGKSQHKLTKKKDQRRNTTNADIFKPNQSPMGRHHNSKQFPRQLNASPHNVGQSYSSQYYHMHQSQMNSPRRNQQRYTPSNSSKLPHGLTVQELKEMTKARLAAEPFETQAHEAQSDQPSGGNQSYQPDVNTQRFSPSAVPSSYHADPPRQDPRYRHHQLERQMINSSESVSSELVLRQRLNSAETSASAPATTNYSSKGDHVMVRNFSHHSLSEQYQYGSQDMQYQQQGSKNEKHVYAPNDVSLQSFNSIDFGQTASHYNGTLSPTNLHSKDSRHNQDVYDTASINSINSGLGSEYLGSEPAYPTGVGGPQNYAVFNDEDSRYAFGRSCSYPSGPNLGYAIENAGDTSAFSPCHNRNRCRAATASPHVLSHLLEDRPVMDGINGNFSISSLEMAIQSPKSNPTVEANTKTQGYDSSNGSNSSSPVASRFGTCNFIPDGRWYDIFGRPSSSTTVPTIEPSSESFCANEEEPVLPLSFGVSNCATSSGVNPTGSELPNSVAESVLGTILDNAQKNSNTNNTSVDGADGMIGISGVFRNVDPHPSPNQINKTVPISRNGTFDSGIIGKGRFPTRVAGVNSWGNEYQGMDVSNVCLTDETEYLAGSVSMLRLEDDLNSLLNIAGDERAIQKKRHHCLPSLVSKIDPEVDVYTSQPSLVANSSSSVSASATGEASQTFVRNDHTFSNIDPSVCSNVSRSASTEPLQNILSSNTPQSAASPQRKSNSWASDFRRRNSPSS</sequence>
<feature type="compositionally biased region" description="Polar residues" evidence="1">
    <location>
        <begin position="202"/>
        <end position="215"/>
    </location>
</feature>
<feature type="compositionally biased region" description="Low complexity" evidence="1">
    <location>
        <begin position="368"/>
        <end position="379"/>
    </location>
</feature>
<dbReference type="AlphaFoldDB" id="A0A7S2RH99"/>
<accession>A0A7S2RH99</accession>
<protein>
    <submittedName>
        <fullName evidence="2">Uncharacterized protein</fullName>
    </submittedName>
</protein>
<feature type="compositionally biased region" description="Basic residues" evidence="1">
    <location>
        <begin position="189"/>
        <end position="199"/>
    </location>
</feature>
<reference evidence="2" key="1">
    <citation type="submission" date="2021-01" db="EMBL/GenBank/DDBJ databases">
        <authorList>
            <person name="Corre E."/>
            <person name="Pelletier E."/>
            <person name="Niang G."/>
            <person name="Scheremetjew M."/>
            <person name="Finn R."/>
            <person name="Kale V."/>
            <person name="Holt S."/>
            <person name="Cochrane G."/>
            <person name="Meng A."/>
            <person name="Brown T."/>
            <person name="Cohen L."/>
        </authorList>
    </citation>
    <scope>NUCLEOTIDE SEQUENCE</scope>
    <source>
        <strain evidence="2">CCMP1452</strain>
    </source>
</reference>
<feature type="compositionally biased region" description="Polar residues" evidence="1">
    <location>
        <begin position="885"/>
        <end position="909"/>
    </location>
</feature>
<feature type="compositionally biased region" description="Polar residues" evidence="1">
    <location>
        <begin position="176"/>
        <end position="188"/>
    </location>
</feature>
<feature type="region of interest" description="Disordered" evidence="1">
    <location>
        <begin position="78"/>
        <end position="273"/>
    </location>
</feature>
<organism evidence="2">
    <name type="scientific">Eucampia antarctica</name>
    <dbReference type="NCBI Taxonomy" id="49252"/>
    <lineage>
        <taxon>Eukaryota</taxon>
        <taxon>Sar</taxon>
        <taxon>Stramenopiles</taxon>
        <taxon>Ochrophyta</taxon>
        <taxon>Bacillariophyta</taxon>
        <taxon>Mediophyceae</taxon>
        <taxon>Biddulphiophycidae</taxon>
        <taxon>Hemiaulales</taxon>
        <taxon>Hemiaulaceae</taxon>
        <taxon>Eucampia</taxon>
    </lineage>
</organism>
<feature type="compositionally biased region" description="Basic and acidic residues" evidence="1">
    <location>
        <begin position="144"/>
        <end position="154"/>
    </location>
</feature>
<dbReference type="EMBL" id="HBHI01013573">
    <property type="protein sequence ID" value="CAD9671053.1"/>
    <property type="molecule type" value="Transcribed_RNA"/>
</dbReference>
<feature type="region of interest" description="Disordered" evidence="1">
    <location>
        <begin position="583"/>
        <end position="611"/>
    </location>
</feature>
<feature type="compositionally biased region" description="Polar residues" evidence="1">
    <location>
        <begin position="223"/>
        <end position="237"/>
    </location>
</feature>
<feature type="region of interest" description="Disordered" evidence="1">
    <location>
        <begin position="294"/>
        <end position="338"/>
    </location>
</feature>
<feature type="region of interest" description="Disordered" evidence="1">
    <location>
        <begin position="885"/>
        <end position="920"/>
    </location>
</feature>
<feature type="compositionally biased region" description="Polar residues" evidence="1">
    <location>
        <begin position="301"/>
        <end position="326"/>
    </location>
</feature>